<name>A0ABR2K215_9EUKA</name>
<reference evidence="2 3" key="1">
    <citation type="submission" date="2024-04" db="EMBL/GenBank/DDBJ databases">
        <title>Tritrichomonas musculus Genome.</title>
        <authorList>
            <person name="Alves-Ferreira E."/>
            <person name="Grigg M."/>
            <person name="Lorenzi H."/>
            <person name="Galac M."/>
        </authorList>
    </citation>
    <scope>NUCLEOTIDE SEQUENCE [LARGE SCALE GENOMIC DNA]</scope>
    <source>
        <strain evidence="2 3">EAF2021</strain>
    </source>
</reference>
<keyword evidence="1" id="KW-0732">Signal</keyword>
<accession>A0ABR2K215</accession>
<evidence type="ECO:0000313" key="3">
    <source>
        <dbReference type="Proteomes" id="UP001470230"/>
    </source>
</evidence>
<keyword evidence="3" id="KW-1185">Reference proteome</keyword>
<protein>
    <submittedName>
        <fullName evidence="2">Uncharacterized protein</fullName>
    </submittedName>
</protein>
<dbReference type="EMBL" id="JAPFFF010000008">
    <property type="protein sequence ID" value="KAK8884793.1"/>
    <property type="molecule type" value="Genomic_DNA"/>
</dbReference>
<organism evidence="2 3">
    <name type="scientific">Tritrichomonas musculus</name>
    <dbReference type="NCBI Taxonomy" id="1915356"/>
    <lineage>
        <taxon>Eukaryota</taxon>
        <taxon>Metamonada</taxon>
        <taxon>Parabasalia</taxon>
        <taxon>Tritrichomonadida</taxon>
        <taxon>Tritrichomonadidae</taxon>
        <taxon>Tritrichomonas</taxon>
    </lineage>
</organism>
<feature type="chain" id="PRO_5046621627" evidence="1">
    <location>
        <begin position="23"/>
        <end position="137"/>
    </location>
</feature>
<sequence length="137" mass="16262">MLFILPFFHAFCFSAQKKEVLAVNEVIATYMGHRHIPCMFRTALCPNHCDHAHDVYVFKINEYVKYEKLGKYGDDQETEFLWDSRASSDTNKLHPEYLQKVKDLEIGQMVKINWNHFYITDENGAYPERSVIYFEQL</sequence>
<comment type="caution">
    <text evidence="2">The sequence shown here is derived from an EMBL/GenBank/DDBJ whole genome shotgun (WGS) entry which is preliminary data.</text>
</comment>
<dbReference type="Proteomes" id="UP001470230">
    <property type="component" value="Unassembled WGS sequence"/>
</dbReference>
<proteinExistence type="predicted"/>
<evidence type="ECO:0000313" key="2">
    <source>
        <dbReference type="EMBL" id="KAK8884793.1"/>
    </source>
</evidence>
<evidence type="ECO:0000256" key="1">
    <source>
        <dbReference type="SAM" id="SignalP"/>
    </source>
</evidence>
<gene>
    <name evidence="2" type="ORF">M9Y10_043913</name>
</gene>
<feature type="signal peptide" evidence="1">
    <location>
        <begin position="1"/>
        <end position="22"/>
    </location>
</feature>